<feature type="chain" id="PRO_5032414710" description="Transmembrane protein" evidence="2">
    <location>
        <begin position="33"/>
        <end position="384"/>
    </location>
</feature>
<keyword evidence="2" id="KW-0732">Signal</keyword>
<name>A0A836KZ60_9TRYP</name>
<organism evidence="3 4">
    <name type="scientific">Porcisia hertigi</name>
    <dbReference type="NCBI Taxonomy" id="2761500"/>
    <lineage>
        <taxon>Eukaryota</taxon>
        <taxon>Discoba</taxon>
        <taxon>Euglenozoa</taxon>
        <taxon>Kinetoplastea</taxon>
        <taxon>Metakinetoplastina</taxon>
        <taxon>Trypanosomatida</taxon>
        <taxon>Trypanosomatidae</taxon>
        <taxon>Leishmaniinae</taxon>
        <taxon>Porcisia</taxon>
    </lineage>
</organism>
<evidence type="ECO:0008006" key="5">
    <source>
        <dbReference type="Google" id="ProtNLM"/>
    </source>
</evidence>
<dbReference type="GeneID" id="94287265"/>
<protein>
    <recommendedName>
        <fullName evidence="5">Transmembrane protein</fullName>
    </recommendedName>
</protein>
<feature type="compositionally biased region" description="Polar residues" evidence="1">
    <location>
        <begin position="325"/>
        <end position="347"/>
    </location>
</feature>
<evidence type="ECO:0000256" key="2">
    <source>
        <dbReference type="SAM" id="SignalP"/>
    </source>
</evidence>
<proteinExistence type="predicted"/>
<dbReference type="KEGG" id="phet:94287265"/>
<sequence length="384" mass="42472">MCAPNGCAAVRKCSTAFLFCIIFLITYGLCLAAGSHQHAAEDLHSKGSDSSESRRDDYGGHDHPPHPFCGIEFAESYTVSIATTVPLKGSPPITQIGQLYVDKAAGAVRVDQTYRGQRTSFLVDNRHLRAFFFFDAAADDDDDAARAVNSHGGGRCDVNKDSDDRDPSQRCHVFYLPAKVAPFCVPWRYTASSRESVIRGVPVTRFSGVERYDHTPLVEQSLYVLNVTDAATPMIIPWRLEMSARADLEREKIFSAPYNGLPNWRLFGHPMFDELILSPAQESQLQFWEPVYDLLTVDFYNYYSTPLKSSVFAVPPHCTAVLRRGTSTSSGDAQSTSASAHDSPTPSTATGRLLELAMIQRFLIQWHVLQNTSVGLHVAKEVEG</sequence>
<feature type="region of interest" description="Disordered" evidence="1">
    <location>
        <begin position="324"/>
        <end position="347"/>
    </location>
</feature>
<dbReference type="Proteomes" id="UP000674318">
    <property type="component" value="Chromosome 35"/>
</dbReference>
<evidence type="ECO:0000313" key="3">
    <source>
        <dbReference type="EMBL" id="KAG5492561.1"/>
    </source>
</evidence>
<evidence type="ECO:0000256" key="1">
    <source>
        <dbReference type="SAM" id="MobiDB-lite"/>
    </source>
</evidence>
<reference evidence="3 4" key="1">
    <citation type="submission" date="2021-02" db="EMBL/GenBank/DDBJ databases">
        <title>Porcisia hertigi Genome sequencing and assembly.</title>
        <authorList>
            <person name="Almutairi H."/>
            <person name="Gatherer D."/>
        </authorList>
    </citation>
    <scope>NUCLEOTIDE SEQUENCE [LARGE SCALE GENOMIC DNA]</scope>
    <source>
        <strain evidence="3 4">C119</strain>
    </source>
</reference>
<dbReference type="RefSeq" id="XP_067753345.1">
    <property type="nucleotide sequence ID" value="XM_067897188.1"/>
</dbReference>
<dbReference type="AlphaFoldDB" id="A0A836KZ60"/>
<accession>A0A836KZ60</accession>
<gene>
    <name evidence="3" type="ORF">JKF63_01139</name>
</gene>
<comment type="caution">
    <text evidence="3">The sequence shown here is derived from an EMBL/GenBank/DDBJ whole genome shotgun (WGS) entry which is preliminary data.</text>
</comment>
<dbReference type="OrthoDB" id="272696at2759"/>
<evidence type="ECO:0000313" key="4">
    <source>
        <dbReference type="Proteomes" id="UP000674318"/>
    </source>
</evidence>
<feature type="signal peptide" evidence="2">
    <location>
        <begin position="1"/>
        <end position="32"/>
    </location>
</feature>
<dbReference type="EMBL" id="JAFJZO010000035">
    <property type="protein sequence ID" value="KAG5492561.1"/>
    <property type="molecule type" value="Genomic_DNA"/>
</dbReference>
<keyword evidence="4" id="KW-1185">Reference proteome</keyword>